<keyword evidence="7" id="KW-0804">Transcription</keyword>
<dbReference type="SUPFAM" id="SSF46689">
    <property type="entry name" value="Homeodomain-like"/>
    <property type="match status" value="2"/>
</dbReference>
<dbReference type="PANTHER" id="PTHR42713:SF3">
    <property type="entry name" value="TRANSCRIPTIONAL REGULATORY PROTEIN HPTR"/>
    <property type="match status" value="1"/>
</dbReference>
<evidence type="ECO:0000256" key="3">
    <source>
        <dbReference type="ARBA" id="ARBA00022553"/>
    </source>
</evidence>
<dbReference type="PROSITE" id="PS01124">
    <property type="entry name" value="HTH_ARAC_FAMILY_2"/>
    <property type="match status" value="1"/>
</dbReference>
<dbReference type="Pfam" id="PF00072">
    <property type="entry name" value="Response_reg"/>
    <property type="match status" value="1"/>
</dbReference>
<evidence type="ECO:0000256" key="1">
    <source>
        <dbReference type="ARBA" id="ARBA00004496"/>
    </source>
</evidence>
<evidence type="ECO:0000256" key="4">
    <source>
        <dbReference type="ARBA" id="ARBA00023012"/>
    </source>
</evidence>
<dbReference type="CDD" id="cd17536">
    <property type="entry name" value="REC_YesN-like"/>
    <property type="match status" value="1"/>
</dbReference>
<dbReference type="Pfam" id="PF12833">
    <property type="entry name" value="HTH_18"/>
    <property type="match status" value="1"/>
</dbReference>
<dbReference type="Gene3D" id="1.10.10.60">
    <property type="entry name" value="Homeodomain-like"/>
    <property type="match status" value="2"/>
</dbReference>
<evidence type="ECO:0000256" key="8">
    <source>
        <dbReference type="PROSITE-ProRule" id="PRU00169"/>
    </source>
</evidence>
<feature type="domain" description="HTH araC/xylS-type" evidence="9">
    <location>
        <begin position="420"/>
        <end position="517"/>
    </location>
</feature>
<evidence type="ECO:0000256" key="5">
    <source>
        <dbReference type="ARBA" id="ARBA00023015"/>
    </source>
</evidence>
<evidence type="ECO:0000259" key="9">
    <source>
        <dbReference type="PROSITE" id="PS01124"/>
    </source>
</evidence>
<reference evidence="11 12" key="1">
    <citation type="submission" date="2019-10" db="EMBL/GenBank/DDBJ databases">
        <title>Description of Paenibacillus terricola sp. nov.</title>
        <authorList>
            <person name="Carlier A."/>
            <person name="Qi S."/>
        </authorList>
    </citation>
    <scope>NUCLEOTIDE SEQUENCE [LARGE SCALE GENOMIC DNA]</scope>
    <source>
        <strain evidence="11 12">LMG 31459</strain>
    </source>
</reference>
<dbReference type="InterPro" id="IPR009057">
    <property type="entry name" value="Homeodomain-like_sf"/>
</dbReference>
<sequence length="533" mass="60114">MYSVLIVDDELSIREGLVTLLDWESLGYRVVDTAANAIEARHKVELYSPDLMIIDIRMPGKDGLELIRELREDEADMHMIILSGYADFSYAKRALSYGIDNYLLKPVDEDELQQYLTSLSDVLNARTIDRRNHAAVKVWSREMLVQSLLMENRLHPAAPALVDPAMESGLLWDSYQVILIRLLLQDHADNGPSTAVKARLTASFENNSWGIVFSLDSYLGVLLQPSYQKELVRKLIVQNIREASAAEGLECIITAGDMVDSLEELSVSHQSALARMKDHFFYDEPGMIGPDSLKMKTGLPAKLPDAESSLAPVMDRLYFAMDTGNLTVIPSLIQEAGDIMSAAGLSEMAVKSYYVRTVSALFNKLSLEFKELGQAQSRVDGQIQQIYRHTSLPQLQRYITDLLEQYAGGIIRDEMDVLMKRMLDLIHRHYDENLKLETLADVFSYSSAYLGKLFKSSTGSSFNSYLDNVRIGRAKELLDQGCKIHQAASEVGFSDVDYFREKFKKITGLSPSVYRRKDSLQEDDFSESAYEKN</sequence>
<dbReference type="RefSeq" id="WP_171721141.1">
    <property type="nucleotide sequence ID" value="NZ_WHOB01000099.1"/>
</dbReference>
<dbReference type="SMART" id="SM00448">
    <property type="entry name" value="REC"/>
    <property type="match status" value="1"/>
</dbReference>
<evidence type="ECO:0000256" key="2">
    <source>
        <dbReference type="ARBA" id="ARBA00022490"/>
    </source>
</evidence>
<keyword evidence="5" id="KW-0805">Transcription regulation</keyword>
<protein>
    <submittedName>
        <fullName evidence="11">Response regulator</fullName>
    </submittedName>
</protein>
<dbReference type="Gene3D" id="3.40.50.2300">
    <property type="match status" value="1"/>
</dbReference>
<evidence type="ECO:0000259" key="10">
    <source>
        <dbReference type="PROSITE" id="PS50110"/>
    </source>
</evidence>
<keyword evidence="2" id="KW-0963">Cytoplasm</keyword>
<organism evidence="11 12">
    <name type="scientific">Paenibacillus phytohabitans</name>
    <dbReference type="NCBI Taxonomy" id="2654978"/>
    <lineage>
        <taxon>Bacteria</taxon>
        <taxon>Bacillati</taxon>
        <taxon>Bacillota</taxon>
        <taxon>Bacilli</taxon>
        <taxon>Bacillales</taxon>
        <taxon>Paenibacillaceae</taxon>
        <taxon>Paenibacillus</taxon>
    </lineage>
</organism>
<dbReference type="PROSITE" id="PS50110">
    <property type="entry name" value="RESPONSE_REGULATORY"/>
    <property type="match status" value="1"/>
</dbReference>
<keyword evidence="4" id="KW-0902">Two-component regulatory system</keyword>
<evidence type="ECO:0000313" key="11">
    <source>
        <dbReference type="EMBL" id="NOU84170.1"/>
    </source>
</evidence>
<dbReference type="PANTHER" id="PTHR42713">
    <property type="entry name" value="HISTIDINE KINASE-RELATED"/>
    <property type="match status" value="1"/>
</dbReference>
<accession>A0ABX1YWR4</accession>
<feature type="modified residue" description="4-aspartylphosphate" evidence="8">
    <location>
        <position position="55"/>
    </location>
</feature>
<evidence type="ECO:0000256" key="6">
    <source>
        <dbReference type="ARBA" id="ARBA00023125"/>
    </source>
</evidence>
<dbReference type="SMART" id="SM00342">
    <property type="entry name" value="HTH_ARAC"/>
    <property type="match status" value="1"/>
</dbReference>
<keyword evidence="3 8" id="KW-0597">Phosphoprotein</keyword>
<dbReference type="InterPro" id="IPR011006">
    <property type="entry name" value="CheY-like_superfamily"/>
</dbReference>
<dbReference type="InterPro" id="IPR001789">
    <property type="entry name" value="Sig_transdc_resp-reg_receiver"/>
</dbReference>
<comment type="subcellular location">
    <subcellularLocation>
        <location evidence="1">Cytoplasm</location>
    </subcellularLocation>
</comment>
<dbReference type="PROSITE" id="PS00041">
    <property type="entry name" value="HTH_ARAC_FAMILY_1"/>
    <property type="match status" value="1"/>
</dbReference>
<dbReference type="InterPro" id="IPR018060">
    <property type="entry name" value="HTH_AraC"/>
</dbReference>
<evidence type="ECO:0000313" key="12">
    <source>
        <dbReference type="Proteomes" id="UP000596857"/>
    </source>
</evidence>
<dbReference type="InterPro" id="IPR051552">
    <property type="entry name" value="HptR"/>
</dbReference>
<dbReference type="EMBL" id="WHOB01000099">
    <property type="protein sequence ID" value="NOU84170.1"/>
    <property type="molecule type" value="Genomic_DNA"/>
</dbReference>
<keyword evidence="6" id="KW-0238">DNA-binding</keyword>
<name>A0ABX1YWR4_9BACL</name>
<evidence type="ECO:0000256" key="7">
    <source>
        <dbReference type="ARBA" id="ARBA00023163"/>
    </source>
</evidence>
<keyword evidence="12" id="KW-1185">Reference proteome</keyword>
<gene>
    <name evidence="11" type="ORF">GC101_35575</name>
</gene>
<dbReference type="SUPFAM" id="SSF52172">
    <property type="entry name" value="CheY-like"/>
    <property type="match status" value="1"/>
</dbReference>
<feature type="domain" description="Response regulatory" evidence="10">
    <location>
        <begin position="3"/>
        <end position="120"/>
    </location>
</feature>
<comment type="caution">
    <text evidence="11">The sequence shown here is derived from an EMBL/GenBank/DDBJ whole genome shotgun (WGS) entry which is preliminary data.</text>
</comment>
<dbReference type="InterPro" id="IPR018062">
    <property type="entry name" value="HTH_AraC-typ_CS"/>
</dbReference>
<dbReference type="Proteomes" id="UP000596857">
    <property type="component" value="Unassembled WGS sequence"/>
</dbReference>
<proteinExistence type="predicted"/>